<dbReference type="Pfam" id="PF06745">
    <property type="entry name" value="ATPase"/>
    <property type="match status" value="1"/>
</dbReference>
<dbReference type="PROSITE" id="PS51146">
    <property type="entry name" value="KAIC"/>
    <property type="match status" value="1"/>
</dbReference>
<accession>A0A371NEG8</accession>
<dbReference type="GO" id="GO:0005524">
    <property type="term" value="F:ATP binding"/>
    <property type="evidence" value="ECO:0007669"/>
    <property type="project" value="UniProtKB-KW"/>
</dbReference>
<dbReference type="InterPro" id="IPR010624">
    <property type="entry name" value="KaiC_dom"/>
</dbReference>
<dbReference type="InterPro" id="IPR027417">
    <property type="entry name" value="P-loop_NTPase"/>
</dbReference>
<evidence type="ECO:0000313" key="4">
    <source>
        <dbReference type="EMBL" id="REE28893.1"/>
    </source>
</evidence>
<dbReference type="InterPro" id="IPR003593">
    <property type="entry name" value="AAA+_ATPase"/>
</dbReference>
<dbReference type="PRINTS" id="PR01874">
    <property type="entry name" value="DNAREPAIRADA"/>
</dbReference>
<keyword evidence="5" id="KW-1185">Reference proteome</keyword>
<dbReference type="GeneID" id="24853591"/>
<feature type="domain" description="KaiC" evidence="3">
    <location>
        <begin position="6"/>
        <end position="238"/>
    </location>
</feature>
<keyword evidence="2" id="KW-0067">ATP-binding</keyword>
<proteinExistence type="predicted"/>
<keyword evidence="1" id="KW-0547">Nucleotide-binding</keyword>
<sequence>MERRISRTGTGIKGLDDIIGGYPQGRSILVTGDPGSGKTIMGLQFAIQSARSGLKTIYITTEEDETDLRIQCASLGWDITDLLESGKLSIIGLSAMRARLTEAEISIGIESVKGNLRKILAEIPDDTEVLIIDSIGSHTEKLTTDEFRDQFDLLIYELKKRDITAMIILDSATSEEFNDIALYSVYGAIRLIKRENPYTGRRERVMDIIKMRSTRTPIEFIPYIISDSGLEVIENPEE</sequence>
<dbReference type="Gene3D" id="3.40.50.300">
    <property type="entry name" value="P-loop containing nucleotide triphosphate hydrolases"/>
    <property type="match status" value="1"/>
</dbReference>
<dbReference type="EMBL" id="QREL01000001">
    <property type="protein sequence ID" value="REE28893.1"/>
    <property type="molecule type" value="Genomic_DNA"/>
</dbReference>
<dbReference type="Proteomes" id="UP000256864">
    <property type="component" value="Unassembled WGS sequence"/>
</dbReference>
<comment type="caution">
    <text evidence="4">The sequence shown here is derived from an EMBL/GenBank/DDBJ whole genome shotgun (WGS) entry which is preliminary data.</text>
</comment>
<dbReference type="AlphaFoldDB" id="A0A371NEG8"/>
<name>A0A371NEG8_9EURY</name>
<evidence type="ECO:0000256" key="1">
    <source>
        <dbReference type="ARBA" id="ARBA00022741"/>
    </source>
</evidence>
<dbReference type="InterPro" id="IPR014774">
    <property type="entry name" value="KaiC-like_dom"/>
</dbReference>
<organism evidence="4 5">
    <name type="scientific">Methanothermobacter defluvii</name>
    <dbReference type="NCBI Taxonomy" id="49339"/>
    <lineage>
        <taxon>Archaea</taxon>
        <taxon>Methanobacteriati</taxon>
        <taxon>Methanobacteriota</taxon>
        <taxon>Methanomada group</taxon>
        <taxon>Methanobacteria</taxon>
        <taxon>Methanobacteriales</taxon>
        <taxon>Methanobacteriaceae</taxon>
        <taxon>Methanothermobacter</taxon>
    </lineage>
</organism>
<reference evidence="4 5" key="1">
    <citation type="submission" date="2018-07" db="EMBL/GenBank/DDBJ databases">
        <title>Genomic Encyclopedia of Type Strains, Phase IV (KMG-IV): sequencing the most valuable type-strain genomes for metagenomic binning, comparative biology and taxonomic classification.</title>
        <authorList>
            <person name="Goeker M."/>
        </authorList>
    </citation>
    <scope>NUCLEOTIDE SEQUENCE [LARGE SCALE GENOMIC DNA]</scope>
    <source>
        <strain evidence="4 5">DSM 7466</strain>
    </source>
</reference>
<dbReference type="SMART" id="SM00382">
    <property type="entry name" value="AAA"/>
    <property type="match status" value="1"/>
</dbReference>
<evidence type="ECO:0000259" key="3">
    <source>
        <dbReference type="PROSITE" id="PS51146"/>
    </source>
</evidence>
<protein>
    <submittedName>
        <fullName evidence="4">KaiC/GvpD/RAD55 family RecA-like ATPase</fullName>
    </submittedName>
</protein>
<dbReference type="PANTHER" id="PTHR43637:SF2">
    <property type="entry name" value="PROTEIN GVPD 1"/>
    <property type="match status" value="1"/>
</dbReference>
<evidence type="ECO:0000313" key="5">
    <source>
        <dbReference type="Proteomes" id="UP000256864"/>
    </source>
</evidence>
<evidence type="ECO:0000256" key="2">
    <source>
        <dbReference type="ARBA" id="ARBA00022840"/>
    </source>
</evidence>
<dbReference type="PANTHER" id="PTHR43637">
    <property type="entry name" value="UPF0273 PROTEIN TM_0370"/>
    <property type="match status" value="1"/>
</dbReference>
<dbReference type="SUPFAM" id="SSF52540">
    <property type="entry name" value="P-loop containing nucleoside triphosphate hydrolases"/>
    <property type="match status" value="1"/>
</dbReference>
<dbReference type="RefSeq" id="WP_010876078.1">
    <property type="nucleotide sequence ID" value="NZ_QREL01000001.1"/>
</dbReference>
<gene>
    <name evidence="4" type="ORF">C7452_0918</name>
</gene>